<keyword evidence="1" id="KW-1133">Transmembrane helix</keyword>
<accession>A0ABT9IXK3</accession>
<reference evidence="2 3" key="1">
    <citation type="submission" date="2023-08" db="EMBL/GenBank/DDBJ databases">
        <authorList>
            <person name="Park J.-S."/>
        </authorList>
    </citation>
    <scope>NUCLEOTIDE SEQUENCE [LARGE SCALE GENOMIC DNA]</scope>
    <source>
        <strain evidence="2 3">2205SS18-9</strain>
    </source>
</reference>
<proteinExistence type="predicted"/>
<keyword evidence="3" id="KW-1185">Reference proteome</keyword>
<protein>
    <submittedName>
        <fullName evidence="2">Pilus assembly protein</fullName>
    </submittedName>
</protein>
<dbReference type="Proteomes" id="UP001231941">
    <property type="component" value="Unassembled WGS sequence"/>
</dbReference>
<name>A0ABT9IXK3_9BACL</name>
<sequence length="330" mass="37963">MKKKIISIFKQQKGSFTLESAMIFPLIFTITISTIFLSLFFYQKAILYSHASLTAERASFNWDNSHKDTITGKVNLEMNDELYWRAFQDSVSQIFPFGVSDEEVALELPLQNQTTENSLIFIKMKNAAKLLPNSLFGIMFYSNDLLSRKISVELNRIIHIPNAVQIHDHVNEKVESSITEPVEFIRNIDLLRSFIQELKLRKVSQEQVKNAFYQFFDFESPPSFARHDDAAVFLRKLVNGAKEEFETTFGKRKIDAMDNSGIAQQAFLTFNESQLRSQMLKDIELLNQGETVKGVVWHFFRKDDQTGKVGPSSAFIQELERNGIVVVIHD</sequence>
<keyword evidence="1" id="KW-0812">Transmembrane</keyword>
<feature type="transmembrane region" description="Helical" evidence="1">
    <location>
        <begin position="21"/>
        <end position="42"/>
    </location>
</feature>
<organism evidence="2 3">
    <name type="scientific">Chengkuizengella axinellae</name>
    <dbReference type="NCBI Taxonomy" id="3064388"/>
    <lineage>
        <taxon>Bacteria</taxon>
        <taxon>Bacillati</taxon>
        <taxon>Bacillota</taxon>
        <taxon>Bacilli</taxon>
        <taxon>Bacillales</taxon>
        <taxon>Paenibacillaceae</taxon>
        <taxon>Chengkuizengella</taxon>
    </lineage>
</organism>
<comment type="caution">
    <text evidence="2">The sequence shown here is derived from an EMBL/GenBank/DDBJ whole genome shotgun (WGS) entry which is preliminary data.</text>
</comment>
<dbReference type="RefSeq" id="WP_305991389.1">
    <property type="nucleotide sequence ID" value="NZ_JAVAMP010000002.1"/>
</dbReference>
<gene>
    <name evidence="2" type="ORF">Q5Y73_08275</name>
</gene>
<evidence type="ECO:0000313" key="3">
    <source>
        <dbReference type="Proteomes" id="UP001231941"/>
    </source>
</evidence>
<evidence type="ECO:0000256" key="1">
    <source>
        <dbReference type="SAM" id="Phobius"/>
    </source>
</evidence>
<keyword evidence="1" id="KW-0472">Membrane</keyword>
<dbReference type="EMBL" id="JAVAMP010000002">
    <property type="protein sequence ID" value="MDP5274099.1"/>
    <property type="molecule type" value="Genomic_DNA"/>
</dbReference>
<evidence type="ECO:0000313" key="2">
    <source>
        <dbReference type="EMBL" id="MDP5274099.1"/>
    </source>
</evidence>